<proteinExistence type="inferred from homology"/>
<keyword evidence="2" id="KW-0808">Transferase</keyword>
<sequence>PNVYTYIGPMALTRTAKQFCGENYSQPLEDGSYKPCNGLKILNNKRFYPFLPCKIYKEAEKGLDIDTRLATSYGMHVCNKYTRNYVVGQNSYYDVATRRYCPLVHSAATHRSDFW</sequence>
<dbReference type="GO" id="GO:0016758">
    <property type="term" value="F:hexosyltransferase activity"/>
    <property type="evidence" value="ECO:0007669"/>
    <property type="project" value="TreeGrafter"/>
</dbReference>
<evidence type="ECO:0000256" key="1">
    <source>
        <dbReference type="ARBA" id="ARBA00009003"/>
    </source>
</evidence>
<dbReference type="PANTHER" id="PTHR12042">
    <property type="entry name" value="LACTOSYLCERAMIDE 4-ALPHA-GALACTOSYLTRANSFERASE ALPHA- 1,4-GALACTOSYLTRANSFERASE"/>
    <property type="match status" value="1"/>
</dbReference>
<gene>
    <name evidence="4" type="ORF">MNOR_LOCUS26187</name>
</gene>
<feature type="domain" description="Alpha 1,4-glycosyltransferase" evidence="3">
    <location>
        <begin position="1"/>
        <end position="107"/>
    </location>
</feature>
<dbReference type="Pfam" id="PF04572">
    <property type="entry name" value="Gb3_synth"/>
    <property type="match status" value="1"/>
</dbReference>
<accession>A0AAV2RLP0</accession>
<comment type="similarity">
    <text evidence="1">Belongs to the glycosyltransferase 32 family.</text>
</comment>
<dbReference type="InterPro" id="IPR007652">
    <property type="entry name" value="A1-4-GlycosylTfrase_dom"/>
</dbReference>
<evidence type="ECO:0000313" key="4">
    <source>
        <dbReference type="EMBL" id="CAL4128727.1"/>
    </source>
</evidence>
<dbReference type="AlphaFoldDB" id="A0AAV2RLP0"/>
<evidence type="ECO:0000313" key="5">
    <source>
        <dbReference type="Proteomes" id="UP001497623"/>
    </source>
</evidence>
<comment type="caution">
    <text evidence="4">The sequence shown here is derived from an EMBL/GenBank/DDBJ whole genome shotgun (WGS) entry which is preliminary data.</text>
</comment>
<keyword evidence="5" id="KW-1185">Reference proteome</keyword>
<dbReference type="EMBL" id="CAXKWB010025807">
    <property type="protein sequence ID" value="CAL4128727.1"/>
    <property type="molecule type" value="Genomic_DNA"/>
</dbReference>
<dbReference type="Proteomes" id="UP001497623">
    <property type="component" value="Unassembled WGS sequence"/>
</dbReference>
<dbReference type="GO" id="GO:0016020">
    <property type="term" value="C:membrane"/>
    <property type="evidence" value="ECO:0007669"/>
    <property type="project" value="GOC"/>
</dbReference>
<dbReference type="PANTHER" id="PTHR12042:SF21">
    <property type="entry name" value="ALPHA1,4-GALACTOSYLTRANSFERASE 1-RELATED"/>
    <property type="match status" value="1"/>
</dbReference>
<organism evidence="4 5">
    <name type="scientific">Meganyctiphanes norvegica</name>
    <name type="common">Northern krill</name>
    <name type="synonym">Thysanopoda norvegica</name>
    <dbReference type="NCBI Taxonomy" id="48144"/>
    <lineage>
        <taxon>Eukaryota</taxon>
        <taxon>Metazoa</taxon>
        <taxon>Ecdysozoa</taxon>
        <taxon>Arthropoda</taxon>
        <taxon>Crustacea</taxon>
        <taxon>Multicrustacea</taxon>
        <taxon>Malacostraca</taxon>
        <taxon>Eumalacostraca</taxon>
        <taxon>Eucarida</taxon>
        <taxon>Euphausiacea</taxon>
        <taxon>Euphausiidae</taxon>
        <taxon>Meganyctiphanes</taxon>
    </lineage>
</organism>
<dbReference type="GO" id="GO:0006688">
    <property type="term" value="P:glycosphingolipid biosynthetic process"/>
    <property type="evidence" value="ECO:0007669"/>
    <property type="project" value="TreeGrafter"/>
</dbReference>
<evidence type="ECO:0000259" key="3">
    <source>
        <dbReference type="Pfam" id="PF04572"/>
    </source>
</evidence>
<reference evidence="4 5" key="1">
    <citation type="submission" date="2024-05" db="EMBL/GenBank/DDBJ databases">
        <authorList>
            <person name="Wallberg A."/>
        </authorList>
    </citation>
    <scope>NUCLEOTIDE SEQUENCE [LARGE SCALE GENOMIC DNA]</scope>
</reference>
<feature type="non-terminal residue" evidence="4">
    <location>
        <position position="1"/>
    </location>
</feature>
<name>A0AAV2RLP0_MEGNR</name>
<protein>
    <recommendedName>
        <fullName evidence="3">Alpha 1,4-glycosyltransferase domain-containing protein</fullName>
    </recommendedName>
</protein>
<evidence type="ECO:0000256" key="2">
    <source>
        <dbReference type="ARBA" id="ARBA00022679"/>
    </source>
</evidence>
<dbReference type="InterPro" id="IPR051981">
    <property type="entry name" value="Glycosyltransf_32"/>
</dbReference>